<name>A0A5P3AWS9_PHOVU</name>
<sequence length="127" mass="15221">MRWNSGSFGHDLTYVRIHSPVRMCGSLRDVRKKACFLVRDKTQCAQIYCKNDVADYKKEIHGYKKWELFSILFIIPYLCRVFHADTSVREVWESGKYIYIEKTFTWRFVLGTLKLRKFLTLPQTKQQ</sequence>
<dbReference type="Proteomes" id="UP000326091">
    <property type="component" value="Chromosome"/>
</dbReference>
<proteinExistence type="predicted"/>
<accession>A0A5P3AWS9</accession>
<evidence type="ECO:0000313" key="2">
    <source>
        <dbReference type="Proteomes" id="UP000326091"/>
    </source>
</evidence>
<evidence type="ECO:0000313" key="1">
    <source>
        <dbReference type="EMBL" id="QEW37650.1"/>
    </source>
</evidence>
<dbReference type="EMBL" id="CP043529">
    <property type="protein sequence ID" value="QEW37650.1"/>
    <property type="molecule type" value="Genomic_DNA"/>
</dbReference>
<dbReference type="AlphaFoldDB" id="A0A5P3AWS9"/>
<gene>
    <name evidence="1" type="ORF">VIC01_03243</name>
</gene>
<organism evidence="1 2">
    <name type="scientific">Phocaeicola vulgatus</name>
    <name type="common">Bacteroides vulgatus</name>
    <dbReference type="NCBI Taxonomy" id="821"/>
    <lineage>
        <taxon>Bacteria</taxon>
        <taxon>Pseudomonadati</taxon>
        <taxon>Bacteroidota</taxon>
        <taxon>Bacteroidia</taxon>
        <taxon>Bacteroidales</taxon>
        <taxon>Bacteroidaceae</taxon>
        <taxon>Phocaeicola</taxon>
    </lineage>
</organism>
<reference evidence="1 2" key="1">
    <citation type="submission" date="2019-09" db="EMBL/GenBank/DDBJ databases">
        <title>Commensal-derived Metabolites Govern Vibrio cholerae Pathogenesis in Host.</title>
        <authorList>
            <person name="Yoon S.S."/>
            <person name="Yoon M.Y."/>
        </authorList>
    </citation>
    <scope>NUCLEOTIDE SEQUENCE [LARGE SCALE GENOMIC DNA]</scope>
    <source>
        <strain evidence="1 2">VIC01</strain>
    </source>
</reference>
<protein>
    <submittedName>
        <fullName evidence="1">Uncharacterized protein</fullName>
    </submittedName>
</protein>